<gene>
    <name evidence="1" type="ORF">PsorP6_003161</name>
</gene>
<protein>
    <submittedName>
        <fullName evidence="1">Uncharacterized protein</fullName>
    </submittedName>
</protein>
<reference evidence="1 2" key="1">
    <citation type="journal article" date="2022" name="bioRxiv">
        <title>The genome of the oomycete Peronosclerospora sorghi, a cosmopolitan pathogen of maize and sorghum, is inflated with dispersed pseudogenes.</title>
        <authorList>
            <person name="Fletcher K."/>
            <person name="Martin F."/>
            <person name="Isakeit T."/>
            <person name="Cavanaugh K."/>
            <person name="Magill C."/>
            <person name="Michelmore R."/>
        </authorList>
    </citation>
    <scope>NUCLEOTIDE SEQUENCE [LARGE SCALE GENOMIC DNA]</scope>
    <source>
        <strain evidence="1">P6</strain>
    </source>
</reference>
<evidence type="ECO:0000313" key="1">
    <source>
        <dbReference type="EMBL" id="KAI9907260.1"/>
    </source>
</evidence>
<comment type="caution">
    <text evidence="1">The sequence shown here is derived from an EMBL/GenBank/DDBJ whole genome shotgun (WGS) entry which is preliminary data.</text>
</comment>
<sequence length="664" mass="73488">MMRRHLSQARAAGRAEAICARRRVHTPAPNPPIADGAGTPPIAKKPVTFGASDVHKSTTAATDSRTGSSLPKVLLLGLLSTPAAAAVYLKQHRDWNPSALKENERWLKFRELVLGRDEVEKQRVVVDFGDAIGNDEHDVKEEEKKMKKEEKKKKKEEKKMKKEEKEKKKKEEKEEAKEKKESEKKVQDKAEKAEKKLAKAEKKAQKAEKKVAKLKDQVQAEKTEAPTDMSAHEEGKNDSQTSGPASVAALTVVQQKVNAETAKAREEIATLAAEACPEHLTRQMDKHMQTTTSDLLSSLKAESEAAAAEVDEHYLTGLQDLDAHALAIRVAQLAVEMKHRSKWEAVRLVEALRHVQEEAQKKSVEVVRRQAEVHEEVLARELRLQQELLSRQMRDEMDALTKQYADDLARNVSEQRTALLSKLQQTFAQERKAMEAHYAQRLKSVQETMQQSLTDERKKRVEELEKYRAELRALGTVLDSSSTYEAFSHRVHQASMAALALSDRVEAAAPLRSEIRALRAAARNDPLIEAAVQSLPQDVVEHGAPSVRQLQERFKVVKSAGHRVALVPETSGLIGQAFGTFLSVLMLPPGGPIDGPETDAVLSRAEFALKAGDLDTAIVEMEGLSGLPAQLAQDWIAAAKSRLAVEQTSKVIKAHVALLAASCS</sequence>
<accession>A0ACC0VLP2</accession>
<dbReference type="EMBL" id="CM047587">
    <property type="protein sequence ID" value="KAI9907260.1"/>
    <property type="molecule type" value="Genomic_DNA"/>
</dbReference>
<dbReference type="Proteomes" id="UP001163321">
    <property type="component" value="Chromosome 8"/>
</dbReference>
<organism evidence="1 2">
    <name type="scientific">Peronosclerospora sorghi</name>
    <dbReference type="NCBI Taxonomy" id="230839"/>
    <lineage>
        <taxon>Eukaryota</taxon>
        <taxon>Sar</taxon>
        <taxon>Stramenopiles</taxon>
        <taxon>Oomycota</taxon>
        <taxon>Peronosporomycetes</taxon>
        <taxon>Peronosporales</taxon>
        <taxon>Peronosporaceae</taxon>
        <taxon>Peronosclerospora</taxon>
    </lineage>
</organism>
<name>A0ACC0VLP2_9STRA</name>
<evidence type="ECO:0000313" key="2">
    <source>
        <dbReference type="Proteomes" id="UP001163321"/>
    </source>
</evidence>
<proteinExistence type="predicted"/>
<keyword evidence="2" id="KW-1185">Reference proteome</keyword>